<feature type="compositionally biased region" description="Pro residues" evidence="1">
    <location>
        <begin position="57"/>
        <end position="77"/>
    </location>
</feature>
<evidence type="ECO:0008006" key="4">
    <source>
        <dbReference type="Google" id="ProtNLM"/>
    </source>
</evidence>
<feature type="region of interest" description="Disordered" evidence="1">
    <location>
        <begin position="185"/>
        <end position="226"/>
    </location>
</feature>
<organism evidence="2 3">
    <name type="scientific">Ustilaginoidea virens</name>
    <name type="common">Rice false smut fungus</name>
    <name type="synonym">Villosiclava virens</name>
    <dbReference type="NCBI Taxonomy" id="1159556"/>
    <lineage>
        <taxon>Eukaryota</taxon>
        <taxon>Fungi</taxon>
        <taxon>Dikarya</taxon>
        <taxon>Ascomycota</taxon>
        <taxon>Pezizomycotina</taxon>
        <taxon>Sordariomycetes</taxon>
        <taxon>Hypocreomycetidae</taxon>
        <taxon>Hypocreales</taxon>
        <taxon>Clavicipitaceae</taxon>
        <taxon>Ustilaginoidea</taxon>
    </lineage>
</organism>
<feature type="compositionally biased region" description="Pro residues" evidence="1">
    <location>
        <begin position="30"/>
        <end position="40"/>
    </location>
</feature>
<dbReference type="PANTHER" id="PTHR28052">
    <property type="entry name" value="UPF0545 PROTEIN C22ORF39"/>
    <property type="match status" value="1"/>
</dbReference>
<gene>
    <name evidence="2" type="ORF">UV8b_08267</name>
</gene>
<dbReference type="PANTHER" id="PTHR28052:SF1">
    <property type="entry name" value="UPF0545 PROTEIN C22ORF39"/>
    <property type="match status" value="1"/>
</dbReference>
<protein>
    <recommendedName>
        <fullName evidence="4">Early meiotic induction protein 1</fullName>
    </recommendedName>
</protein>
<accession>A0A8E5HYS9</accession>
<evidence type="ECO:0000313" key="2">
    <source>
        <dbReference type="EMBL" id="QUC24026.1"/>
    </source>
</evidence>
<dbReference type="Proteomes" id="UP000027002">
    <property type="component" value="Chromosome 7"/>
</dbReference>
<keyword evidence="3" id="KW-1185">Reference proteome</keyword>
<sequence>MGWFWSSSAPPPAKSSASPPNKPSSGPDKPSSPAPPPAEPVDPEIQHFLNLFAPNPDSQPAPRQPPTPSPPREPPSPASSSSVASWLALKASPARAPDAADAPVGDPVSESLLPTDMSCRQAFDLAWSCNGLAGQFSSVYRYGSMRSCSEHWDDFWFCMRARGYAGALKADMVRTHYRNKAYRKYGGGKPSSEDVWEPRAEKLPPGSAFSMPAGEAQVSDEEWRRMEEERRRKIREKLGYDEP</sequence>
<dbReference type="InterPro" id="IPR021475">
    <property type="entry name" value="Pants/Emi1-like"/>
</dbReference>
<feature type="compositionally biased region" description="Low complexity" evidence="1">
    <location>
        <begin position="14"/>
        <end position="29"/>
    </location>
</feature>
<dbReference type="KEGG" id="uvi:66069044"/>
<dbReference type="RefSeq" id="XP_043001699.1">
    <property type="nucleotide sequence ID" value="XM_043145764.1"/>
</dbReference>
<name>A0A8E5HYS9_USTVR</name>
<dbReference type="AlphaFoldDB" id="A0A8E5HYS9"/>
<reference evidence="2" key="1">
    <citation type="submission" date="2020-03" db="EMBL/GenBank/DDBJ databases">
        <title>A mixture of massive structural variations and highly conserved coding sequences in Ustilaginoidea virens genome.</title>
        <authorList>
            <person name="Zhang K."/>
            <person name="Zhao Z."/>
            <person name="Zhang Z."/>
            <person name="Li Y."/>
            <person name="Hsiang T."/>
            <person name="Sun W."/>
        </authorList>
    </citation>
    <scope>NUCLEOTIDE SEQUENCE</scope>
    <source>
        <strain evidence="2">UV-8b</strain>
    </source>
</reference>
<dbReference type="EMBL" id="CP072759">
    <property type="protein sequence ID" value="QUC24026.1"/>
    <property type="molecule type" value="Genomic_DNA"/>
</dbReference>
<feature type="region of interest" description="Disordered" evidence="1">
    <location>
        <begin position="1"/>
        <end position="84"/>
    </location>
</feature>
<dbReference type="OrthoDB" id="2017405at2759"/>
<evidence type="ECO:0000256" key="1">
    <source>
        <dbReference type="SAM" id="MobiDB-lite"/>
    </source>
</evidence>
<evidence type="ECO:0000313" key="3">
    <source>
        <dbReference type="Proteomes" id="UP000027002"/>
    </source>
</evidence>
<proteinExistence type="predicted"/>
<dbReference type="GeneID" id="66069044"/>
<dbReference type="Pfam" id="PF11326">
    <property type="entry name" value="PANTS-like"/>
    <property type="match status" value="1"/>
</dbReference>